<dbReference type="STRING" id="71717.A0A4Y7T811"/>
<name>A0A4Y7T811_COPMI</name>
<dbReference type="Proteomes" id="UP000298030">
    <property type="component" value="Unassembled WGS sequence"/>
</dbReference>
<reference evidence="5 6" key="1">
    <citation type="journal article" date="2019" name="Nat. Ecol. Evol.">
        <title>Megaphylogeny resolves global patterns of mushroom evolution.</title>
        <authorList>
            <person name="Varga T."/>
            <person name="Krizsan K."/>
            <person name="Foldi C."/>
            <person name="Dima B."/>
            <person name="Sanchez-Garcia M."/>
            <person name="Sanchez-Ramirez S."/>
            <person name="Szollosi G.J."/>
            <person name="Szarkandi J.G."/>
            <person name="Papp V."/>
            <person name="Albert L."/>
            <person name="Andreopoulos W."/>
            <person name="Angelini C."/>
            <person name="Antonin V."/>
            <person name="Barry K.W."/>
            <person name="Bougher N.L."/>
            <person name="Buchanan P."/>
            <person name="Buyck B."/>
            <person name="Bense V."/>
            <person name="Catcheside P."/>
            <person name="Chovatia M."/>
            <person name="Cooper J."/>
            <person name="Damon W."/>
            <person name="Desjardin D."/>
            <person name="Finy P."/>
            <person name="Geml J."/>
            <person name="Haridas S."/>
            <person name="Hughes K."/>
            <person name="Justo A."/>
            <person name="Karasinski D."/>
            <person name="Kautmanova I."/>
            <person name="Kiss B."/>
            <person name="Kocsube S."/>
            <person name="Kotiranta H."/>
            <person name="LaButti K.M."/>
            <person name="Lechner B.E."/>
            <person name="Liimatainen K."/>
            <person name="Lipzen A."/>
            <person name="Lukacs Z."/>
            <person name="Mihaltcheva S."/>
            <person name="Morgado L.N."/>
            <person name="Niskanen T."/>
            <person name="Noordeloos M.E."/>
            <person name="Ohm R.A."/>
            <person name="Ortiz-Santana B."/>
            <person name="Ovrebo C."/>
            <person name="Racz N."/>
            <person name="Riley R."/>
            <person name="Savchenko A."/>
            <person name="Shiryaev A."/>
            <person name="Soop K."/>
            <person name="Spirin V."/>
            <person name="Szebenyi C."/>
            <person name="Tomsovsky M."/>
            <person name="Tulloss R.E."/>
            <person name="Uehling J."/>
            <person name="Grigoriev I.V."/>
            <person name="Vagvolgyi C."/>
            <person name="Papp T."/>
            <person name="Martin F.M."/>
            <person name="Miettinen O."/>
            <person name="Hibbett D.S."/>
            <person name="Nagy L.G."/>
        </authorList>
    </citation>
    <scope>NUCLEOTIDE SEQUENCE [LARGE SCALE GENOMIC DNA]</scope>
    <source>
        <strain evidence="5 6">FP101781</strain>
    </source>
</reference>
<evidence type="ECO:0000256" key="1">
    <source>
        <dbReference type="ARBA" id="ARBA00010545"/>
    </source>
</evidence>
<evidence type="ECO:0000256" key="2">
    <source>
        <dbReference type="ARBA" id="ARBA00018534"/>
    </source>
</evidence>
<dbReference type="GO" id="GO:0036503">
    <property type="term" value="P:ERAD pathway"/>
    <property type="evidence" value="ECO:0007669"/>
    <property type="project" value="TreeGrafter"/>
</dbReference>
<feature type="chain" id="PRO_5021209938" description="Long chronological lifespan protein 2" evidence="4">
    <location>
        <begin position="20"/>
        <end position="112"/>
    </location>
</feature>
<comment type="similarity">
    <text evidence="1">Belongs to the LCL2 family.</text>
</comment>
<dbReference type="InterPro" id="IPR034543">
    <property type="entry name" value="LCL2"/>
</dbReference>
<dbReference type="AlphaFoldDB" id="A0A4Y7T811"/>
<gene>
    <name evidence="5" type="ORF">FA13DRAFT_1733904</name>
</gene>
<feature type="signal peptide" evidence="4">
    <location>
        <begin position="1"/>
        <end position="19"/>
    </location>
</feature>
<evidence type="ECO:0000256" key="3">
    <source>
        <dbReference type="ARBA" id="ARBA00022729"/>
    </source>
</evidence>
<keyword evidence="6" id="KW-1185">Reference proteome</keyword>
<keyword evidence="3 4" id="KW-0732">Signal</keyword>
<proteinExistence type="inferred from homology"/>
<dbReference type="OrthoDB" id="2234316at2759"/>
<accession>A0A4Y7T811</accession>
<dbReference type="PANTHER" id="PTHR38425:SF1">
    <property type="entry name" value="LONG CHRONOLOGICAL LIFESPAN PROTEIN 2"/>
    <property type="match status" value="1"/>
</dbReference>
<protein>
    <recommendedName>
        <fullName evidence="2">Long chronological lifespan protein 2</fullName>
    </recommendedName>
</protein>
<evidence type="ECO:0000313" key="6">
    <source>
        <dbReference type="Proteomes" id="UP000298030"/>
    </source>
</evidence>
<evidence type="ECO:0000313" key="5">
    <source>
        <dbReference type="EMBL" id="TEB30094.1"/>
    </source>
</evidence>
<dbReference type="PANTHER" id="PTHR38425">
    <property type="entry name" value="LONG CHRONOLOGICAL LIFESPAN PROTEIN 2"/>
    <property type="match status" value="1"/>
</dbReference>
<dbReference type="EMBL" id="QPFP01000024">
    <property type="protein sequence ID" value="TEB30094.1"/>
    <property type="molecule type" value="Genomic_DNA"/>
</dbReference>
<evidence type="ECO:0000256" key="4">
    <source>
        <dbReference type="SAM" id="SignalP"/>
    </source>
</evidence>
<comment type="caution">
    <text evidence="5">The sequence shown here is derived from an EMBL/GenBank/DDBJ whole genome shotgun (WGS) entry which is preliminary data.</text>
</comment>
<sequence length="112" mass="12283">MARQSLLLLLSLFFGLASAQFQFFGDFFGQQQHQQQRSGSSQWASFSENVQCSNYLCPETLDCVVRPSECPCPNVQDVKCLIPAGPEGGDATVLCVRGSDGCAQVERLMKKT</sequence>
<organism evidence="5 6">
    <name type="scientific">Coprinellus micaceus</name>
    <name type="common">Glistening ink-cap mushroom</name>
    <name type="synonym">Coprinus micaceus</name>
    <dbReference type="NCBI Taxonomy" id="71717"/>
    <lineage>
        <taxon>Eukaryota</taxon>
        <taxon>Fungi</taxon>
        <taxon>Dikarya</taxon>
        <taxon>Basidiomycota</taxon>
        <taxon>Agaricomycotina</taxon>
        <taxon>Agaricomycetes</taxon>
        <taxon>Agaricomycetidae</taxon>
        <taxon>Agaricales</taxon>
        <taxon>Agaricineae</taxon>
        <taxon>Psathyrellaceae</taxon>
        <taxon>Coprinellus</taxon>
    </lineage>
</organism>